<comment type="caution">
    <text evidence="2">The sequence shown here is derived from an EMBL/GenBank/DDBJ whole genome shotgun (WGS) entry which is preliminary data.</text>
</comment>
<evidence type="ECO:0000256" key="1">
    <source>
        <dbReference type="SAM" id="SignalP"/>
    </source>
</evidence>
<dbReference type="EMBL" id="BLJE01000002">
    <property type="protein sequence ID" value="GFE64713.1"/>
    <property type="molecule type" value="Genomic_DNA"/>
</dbReference>
<organism evidence="2 3">
    <name type="scientific">Litoreibacter roseus</name>
    <dbReference type="NCBI Taxonomy" id="2601869"/>
    <lineage>
        <taxon>Bacteria</taxon>
        <taxon>Pseudomonadati</taxon>
        <taxon>Pseudomonadota</taxon>
        <taxon>Alphaproteobacteria</taxon>
        <taxon>Rhodobacterales</taxon>
        <taxon>Roseobacteraceae</taxon>
        <taxon>Litoreibacter</taxon>
    </lineage>
</organism>
<gene>
    <name evidence="2" type="ORF">KIN_17870</name>
</gene>
<dbReference type="Proteomes" id="UP000436822">
    <property type="component" value="Unassembled WGS sequence"/>
</dbReference>
<proteinExistence type="predicted"/>
<keyword evidence="1" id="KW-0732">Signal</keyword>
<reference evidence="2 3" key="1">
    <citation type="submission" date="2019-12" db="EMBL/GenBank/DDBJ databases">
        <title>Litoreibacter badius sp. nov., a novel bacteriochlorophyll a-containing bacterium in the genus Litoreibacter.</title>
        <authorList>
            <person name="Kanamuro M."/>
            <person name="Takabe Y."/>
            <person name="Mori K."/>
            <person name="Takaichi S."/>
            <person name="Hanada S."/>
        </authorList>
    </citation>
    <scope>NUCLEOTIDE SEQUENCE [LARGE SCALE GENOMIC DNA]</scope>
    <source>
        <strain evidence="2 3">K6</strain>
    </source>
</reference>
<dbReference type="RefSeq" id="WP_159806106.1">
    <property type="nucleotide sequence ID" value="NZ_BLJE01000002.1"/>
</dbReference>
<protein>
    <recommendedName>
        <fullName evidence="4">GH25 family protein</fullName>
    </recommendedName>
</protein>
<accession>A0A6N6JED4</accession>
<dbReference type="OrthoDB" id="581894at2"/>
<sequence>MNFRPALCAGLIGLLPSVAMSHEFWISPEAYVIENTEKLQAQLRVGEEFQGSGYSFNPRRFERFEVLLDNDTLPVDGRLGDTPALNMDVSNDGLAIIVHETTDSVLTYTKWEKFVKFTTHKDFTEVLNEHTERGLPQDRFKERYRRFGKSLVAVGSGAGDDQAVGLRTEIVALANPYTKSGDTLPVRVLFEGAPRADVQVELFERAPDDTVNVTLHRTDATGEVDLPIKPGHAYLVDAVAMVPLEAQKPKDDPVWYSLWASLTFAVPDDPLK</sequence>
<feature type="signal peptide" evidence="1">
    <location>
        <begin position="1"/>
        <end position="21"/>
    </location>
</feature>
<dbReference type="AlphaFoldDB" id="A0A6N6JED4"/>
<feature type="chain" id="PRO_5026937958" description="GH25 family protein" evidence="1">
    <location>
        <begin position="22"/>
        <end position="272"/>
    </location>
</feature>
<keyword evidence="3" id="KW-1185">Reference proteome</keyword>
<name>A0A6N6JED4_9RHOB</name>
<evidence type="ECO:0000313" key="3">
    <source>
        <dbReference type="Proteomes" id="UP000436822"/>
    </source>
</evidence>
<dbReference type="InterPro" id="IPR019613">
    <property type="entry name" value="DUF4198"/>
</dbReference>
<evidence type="ECO:0008006" key="4">
    <source>
        <dbReference type="Google" id="ProtNLM"/>
    </source>
</evidence>
<dbReference type="Pfam" id="PF10670">
    <property type="entry name" value="DUF4198"/>
    <property type="match status" value="1"/>
</dbReference>
<evidence type="ECO:0000313" key="2">
    <source>
        <dbReference type="EMBL" id="GFE64713.1"/>
    </source>
</evidence>